<dbReference type="SUPFAM" id="SSF53474">
    <property type="entry name" value="alpha/beta-Hydrolases"/>
    <property type="match status" value="1"/>
</dbReference>
<dbReference type="InterPro" id="IPR000734">
    <property type="entry name" value="TAG_lipase"/>
</dbReference>
<keyword evidence="9" id="KW-0325">Glycoprotein</keyword>
<evidence type="ECO:0000256" key="8">
    <source>
        <dbReference type="ARBA" id="ARBA00023157"/>
    </source>
</evidence>
<feature type="active site" description="Charge relay system" evidence="14">
    <location>
        <position position="274"/>
    </location>
</feature>
<comment type="catalytic activity">
    <reaction evidence="12">
        <text>1,2-di-(9Z)-octadecenoyl-sn-glycero-3-phospho-L-serine + H2O = 2-(9Z-octadecenoyl)-sn-glycero-3-phospho-L-serine + (9Z)-octadecenoate + H(+)</text>
        <dbReference type="Rhea" id="RHEA:40491"/>
        <dbReference type="ChEBI" id="CHEBI:15377"/>
        <dbReference type="ChEBI" id="CHEBI:15378"/>
        <dbReference type="ChEBI" id="CHEBI:30823"/>
        <dbReference type="ChEBI" id="CHEBI:74905"/>
        <dbReference type="ChEBI" id="CHEBI:77342"/>
    </reaction>
    <physiologicalReaction direction="left-to-right" evidence="12">
        <dbReference type="Rhea" id="RHEA:40492"/>
    </physiologicalReaction>
</comment>
<comment type="catalytic activity">
    <reaction evidence="11">
        <text>1-(9Z-octadecenoyl)-sn-glycero-3-phospho-L-serine + H2O = sn-glycero-3-phospho-L-serine + (9Z)-octadecenoate + H(+)</text>
        <dbReference type="Rhea" id="RHEA:40499"/>
        <dbReference type="ChEBI" id="CHEBI:15377"/>
        <dbReference type="ChEBI" id="CHEBI:15378"/>
        <dbReference type="ChEBI" id="CHEBI:30823"/>
        <dbReference type="ChEBI" id="CHEBI:64765"/>
        <dbReference type="ChEBI" id="CHEBI:74617"/>
    </reaction>
    <physiologicalReaction direction="left-to-right" evidence="11">
        <dbReference type="Rhea" id="RHEA:40500"/>
    </physiologicalReaction>
</comment>
<dbReference type="Ensembl" id="ENSCCRT00010059795.1">
    <property type="protein sequence ID" value="ENSCCRP00010054571.1"/>
    <property type="gene ID" value="ENSCCRG00010023134.1"/>
</dbReference>
<name>A0A8C1L138_CYPCA</name>
<evidence type="ECO:0000256" key="13">
    <source>
        <dbReference type="ARBA" id="ARBA00048700"/>
    </source>
</evidence>
<feature type="binding site" evidence="15">
    <location>
        <position position="216"/>
    </location>
    <ligand>
        <name>Ca(2+)</name>
        <dbReference type="ChEBI" id="CHEBI:29108"/>
    </ligand>
</feature>
<comment type="subcellular location">
    <subcellularLocation>
        <location evidence="1">Secreted</location>
    </subcellularLocation>
</comment>
<dbReference type="CTD" id="51365"/>
<comment type="similarity">
    <text evidence="2 16">Belongs to the AB hydrolase superfamily. Lipase family.</text>
</comment>
<evidence type="ECO:0000256" key="7">
    <source>
        <dbReference type="ARBA" id="ARBA00023098"/>
    </source>
</evidence>
<gene>
    <name evidence="19 21" type="primary">pla1a</name>
</gene>
<dbReference type="PRINTS" id="PR00821">
    <property type="entry name" value="TAGLIPASE"/>
</dbReference>
<proteinExistence type="inferred from homology"/>
<organism evidence="19 20">
    <name type="scientific">Cyprinus carpio</name>
    <name type="common">Common carp</name>
    <dbReference type="NCBI Taxonomy" id="7962"/>
    <lineage>
        <taxon>Eukaryota</taxon>
        <taxon>Metazoa</taxon>
        <taxon>Chordata</taxon>
        <taxon>Craniata</taxon>
        <taxon>Vertebrata</taxon>
        <taxon>Euteleostomi</taxon>
        <taxon>Actinopterygii</taxon>
        <taxon>Neopterygii</taxon>
        <taxon>Teleostei</taxon>
        <taxon>Ostariophysi</taxon>
        <taxon>Cypriniformes</taxon>
        <taxon>Cyprinidae</taxon>
        <taxon>Cyprininae</taxon>
        <taxon>Cyprinus</taxon>
    </lineage>
</organism>
<dbReference type="GO" id="GO:0016042">
    <property type="term" value="P:lipid catabolic process"/>
    <property type="evidence" value="ECO:0007669"/>
    <property type="project" value="UniProtKB-KW"/>
</dbReference>
<keyword evidence="15" id="KW-0479">Metal-binding</keyword>
<keyword evidence="4 17" id="KW-0732">Signal</keyword>
<dbReference type="PANTHER" id="PTHR11610">
    <property type="entry name" value="LIPASE"/>
    <property type="match status" value="1"/>
</dbReference>
<evidence type="ECO:0000256" key="17">
    <source>
        <dbReference type="SAM" id="SignalP"/>
    </source>
</evidence>
<reference evidence="21" key="1">
    <citation type="submission" date="2025-04" db="UniProtKB">
        <authorList>
            <consortium name="RefSeq"/>
        </authorList>
    </citation>
    <scope>IDENTIFICATION</scope>
    <source>
        <tissue evidence="21">Muscle</tissue>
    </source>
</reference>
<keyword evidence="15" id="KW-0106">Calcium</keyword>
<dbReference type="Pfam" id="PF00151">
    <property type="entry name" value="Lipase"/>
    <property type="match status" value="1"/>
</dbReference>
<dbReference type="OrthoDB" id="199913at2759"/>
<feature type="domain" description="Lipase" evidence="18">
    <location>
        <begin position="39"/>
        <end position="350"/>
    </location>
</feature>
<reference evidence="19" key="2">
    <citation type="submission" date="2025-05" db="UniProtKB">
        <authorList>
            <consortium name="Ensembl"/>
        </authorList>
    </citation>
    <scope>IDENTIFICATION</scope>
</reference>
<dbReference type="GO" id="GO:0046872">
    <property type="term" value="F:metal ion binding"/>
    <property type="evidence" value="ECO:0007669"/>
    <property type="project" value="UniProtKB-KW"/>
</dbReference>
<evidence type="ECO:0000256" key="1">
    <source>
        <dbReference type="ARBA" id="ARBA00004613"/>
    </source>
</evidence>
<evidence type="ECO:0000256" key="5">
    <source>
        <dbReference type="ARBA" id="ARBA00022801"/>
    </source>
</evidence>
<dbReference type="PIRSF" id="PIRSF000865">
    <property type="entry name" value="Lipoprotein_lipase_LIPH"/>
    <property type="match status" value="1"/>
</dbReference>
<dbReference type="InterPro" id="IPR029058">
    <property type="entry name" value="AB_hydrolase_fold"/>
</dbReference>
<evidence type="ECO:0000313" key="19">
    <source>
        <dbReference type="Ensembl" id="ENSCCRP00010054571.1"/>
    </source>
</evidence>
<evidence type="ECO:0000256" key="14">
    <source>
        <dbReference type="PIRSR" id="PIRSR000865-1"/>
    </source>
</evidence>
<dbReference type="PANTHER" id="PTHR11610:SF111">
    <property type="entry name" value="PHOSPHOLIPASE A1 MEMBER A"/>
    <property type="match status" value="1"/>
</dbReference>
<protein>
    <recommendedName>
        <fullName evidence="10">Phospholipase A1 member A</fullName>
    </recommendedName>
</protein>
<keyword evidence="5" id="KW-0378">Hydrolase</keyword>
<dbReference type="GO" id="GO:0005615">
    <property type="term" value="C:extracellular space"/>
    <property type="evidence" value="ECO:0007669"/>
    <property type="project" value="TreeGrafter"/>
</dbReference>
<feature type="chain" id="PRO_5044675664" description="Phospholipase A1 member A" evidence="17">
    <location>
        <begin position="28"/>
        <end position="466"/>
    </location>
</feature>
<dbReference type="GeneID" id="122138498"/>
<evidence type="ECO:0000256" key="4">
    <source>
        <dbReference type="ARBA" id="ARBA00022729"/>
    </source>
</evidence>
<keyword evidence="7" id="KW-0443">Lipid metabolism</keyword>
<dbReference type="Gene3D" id="3.40.50.1820">
    <property type="entry name" value="alpha/beta hydrolase"/>
    <property type="match status" value="1"/>
</dbReference>
<evidence type="ECO:0000256" key="9">
    <source>
        <dbReference type="ARBA" id="ARBA00023180"/>
    </source>
</evidence>
<evidence type="ECO:0000256" key="15">
    <source>
        <dbReference type="PIRSR" id="PIRSR000865-2"/>
    </source>
</evidence>
<evidence type="ECO:0000313" key="20">
    <source>
        <dbReference type="Proteomes" id="UP000694427"/>
    </source>
</evidence>
<dbReference type="InterPro" id="IPR033906">
    <property type="entry name" value="Lipase_N"/>
</dbReference>
<feature type="binding site" evidence="15">
    <location>
        <position position="211"/>
    </location>
    <ligand>
        <name>Ca(2+)</name>
        <dbReference type="ChEBI" id="CHEBI:29108"/>
    </ligand>
</feature>
<evidence type="ECO:0000256" key="11">
    <source>
        <dbReference type="ARBA" id="ARBA00048284"/>
    </source>
</evidence>
<evidence type="ECO:0000256" key="12">
    <source>
        <dbReference type="ARBA" id="ARBA00048646"/>
    </source>
</evidence>
<keyword evidence="20" id="KW-1185">Reference proteome</keyword>
<feature type="binding site" evidence="15">
    <location>
        <position position="213"/>
    </location>
    <ligand>
        <name>Ca(2+)</name>
        <dbReference type="ChEBI" id="CHEBI:29108"/>
    </ligand>
</feature>
<dbReference type="Proteomes" id="UP000694427">
    <property type="component" value="Unplaced"/>
</dbReference>
<dbReference type="AlphaFoldDB" id="A0A8C1L138"/>
<dbReference type="RefSeq" id="XP_042587303.1">
    <property type="nucleotide sequence ID" value="XM_042731369.1"/>
</dbReference>
<dbReference type="KEGG" id="ccar:122138498"/>
<sequence>MLINEAIAWKWIKTFVYLSVCITSVVGNEEASRKCADFNNTTWLEYRQGTKLQVQYLLLTRKNADCASLFTQDCLNHTQKHTAYFNSSLPTKVIVHGYRALGSKPSWVSGLAQALLREEDVNVLVVDWVYGASFAYNLVVENYKEVAVQISVLINQLTKYGSTLESFHFIGVSLGAHVSGFVGTLFEGKLGRITGLDPAGPMFKSADPFDRLDSSDALFVEAIHTDSDYFGISIPVGHVDFFLNGGMDQAGCARSRFASIFIYFPVYGYVICDHMRALHVYMSALNSSCYFIGFPCSNYEEFLAGKCVTCEGPFNGTCPQIGLLKNSGITANPLPNQEKVYLLTTATPPYCAHHILLELKVSPLDKTAEVQLTLISVGHPETELKLKLNTDEMVHKKVAAHPEQLCKIDSVQLKNTGRRFYRQGEIHFEYICISEVPQTRGLDPLCVKNIHIGRGVPWSHEFVQLC</sequence>
<evidence type="ECO:0000256" key="16">
    <source>
        <dbReference type="RuleBase" id="RU004262"/>
    </source>
</evidence>
<evidence type="ECO:0000256" key="10">
    <source>
        <dbReference type="ARBA" id="ARBA00040696"/>
    </source>
</evidence>
<keyword evidence="6" id="KW-0442">Lipid degradation</keyword>
<comment type="catalytic activity">
    <reaction evidence="13">
        <text>1-hexadecanoyl-2-(5Z,8Z,11Z,14Z-eicosatetraenoyl)-sn-glycero-3-phospho-L-serine + H2O = 2-(5Z,8Z,11Z,14Z)-eicosatetraenoyl-sn-glycero-3-phospho-L-serine + hexadecanoate + H(+)</text>
        <dbReference type="Rhea" id="RHEA:41187"/>
        <dbReference type="ChEBI" id="CHEBI:7896"/>
        <dbReference type="ChEBI" id="CHEBI:15377"/>
        <dbReference type="ChEBI" id="CHEBI:15378"/>
        <dbReference type="ChEBI" id="CHEBI:75032"/>
        <dbReference type="ChEBI" id="CHEBI:77830"/>
    </reaction>
    <physiologicalReaction direction="left-to-right" evidence="13">
        <dbReference type="Rhea" id="RHEA:41188"/>
    </physiologicalReaction>
</comment>
<dbReference type="CDD" id="cd00707">
    <property type="entry name" value="Pancreat_lipase_like"/>
    <property type="match status" value="1"/>
</dbReference>
<dbReference type="Proteomes" id="UP001155660">
    <property type="component" value="Chromosome B9"/>
</dbReference>
<evidence type="ECO:0000259" key="18">
    <source>
        <dbReference type="Pfam" id="PF00151"/>
    </source>
</evidence>
<feature type="active site" description="Charge relay system" evidence="14">
    <location>
        <position position="197"/>
    </location>
</feature>
<keyword evidence="8" id="KW-1015">Disulfide bond</keyword>
<dbReference type="InterPro" id="IPR013818">
    <property type="entry name" value="Lipase"/>
</dbReference>
<evidence type="ECO:0000256" key="6">
    <source>
        <dbReference type="ARBA" id="ARBA00022963"/>
    </source>
</evidence>
<dbReference type="InterPro" id="IPR016272">
    <property type="entry name" value="Lipase_LIPH"/>
</dbReference>
<evidence type="ECO:0000256" key="3">
    <source>
        <dbReference type="ARBA" id="ARBA00022525"/>
    </source>
</evidence>
<evidence type="ECO:0000256" key="2">
    <source>
        <dbReference type="ARBA" id="ARBA00010701"/>
    </source>
</evidence>
<evidence type="ECO:0000313" key="21">
    <source>
        <dbReference type="RefSeq" id="XP_042587303.1"/>
    </source>
</evidence>
<accession>A0A8C1L138</accession>
<feature type="signal peptide" evidence="17">
    <location>
        <begin position="1"/>
        <end position="27"/>
    </location>
</feature>
<feature type="active site" description="Nucleophile" evidence="14">
    <location>
        <position position="173"/>
    </location>
</feature>
<keyword evidence="3" id="KW-0964">Secreted</keyword>
<dbReference type="GO" id="GO:0008970">
    <property type="term" value="F:phospholipase A1 activity"/>
    <property type="evidence" value="ECO:0007669"/>
    <property type="project" value="TreeGrafter"/>
</dbReference>